<dbReference type="EMBL" id="CCYD01000053">
    <property type="protein sequence ID" value="CEG35485.1"/>
    <property type="molecule type" value="Genomic_DNA"/>
</dbReference>
<keyword evidence="5" id="KW-1185">Reference proteome</keyword>
<feature type="compositionally biased region" description="Low complexity" evidence="3">
    <location>
        <begin position="478"/>
        <end position="489"/>
    </location>
</feature>
<evidence type="ECO:0000313" key="4">
    <source>
        <dbReference type="EMBL" id="CEG35485.1"/>
    </source>
</evidence>
<evidence type="ECO:0000256" key="1">
    <source>
        <dbReference type="ARBA" id="ARBA00022614"/>
    </source>
</evidence>
<dbReference type="STRING" id="4781.A0A0P1A5T7"/>
<protein>
    <submittedName>
        <fullName evidence="4">Predicted myosin-I-binding protein</fullName>
    </submittedName>
</protein>
<reference evidence="5" key="1">
    <citation type="submission" date="2014-09" db="EMBL/GenBank/DDBJ databases">
        <authorList>
            <person name="Sharma Rahul"/>
            <person name="Thines Marco"/>
        </authorList>
    </citation>
    <scope>NUCLEOTIDE SEQUENCE [LARGE SCALE GENOMIC DNA]</scope>
</reference>
<accession>A0A0P1A5T7</accession>
<dbReference type="RefSeq" id="XP_024571854.1">
    <property type="nucleotide sequence ID" value="XM_024724704.1"/>
</dbReference>
<keyword evidence="1" id="KW-0433">Leucine-rich repeat</keyword>
<keyword evidence="2" id="KW-0677">Repeat</keyword>
<dbReference type="OrthoDB" id="18598at2759"/>
<feature type="region of interest" description="Disordered" evidence="3">
    <location>
        <begin position="450"/>
        <end position="490"/>
    </location>
</feature>
<dbReference type="GeneID" id="36406419"/>
<proteinExistence type="predicted"/>
<dbReference type="InterPro" id="IPR032675">
    <property type="entry name" value="LRR_dom_sf"/>
</dbReference>
<evidence type="ECO:0000256" key="2">
    <source>
        <dbReference type="ARBA" id="ARBA00022737"/>
    </source>
</evidence>
<dbReference type="AlphaFoldDB" id="A0A0P1A5T7"/>
<organism evidence="4 5">
    <name type="scientific">Plasmopara halstedii</name>
    <name type="common">Downy mildew of sunflower</name>
    <dbReference type="NCBI Taxonomy" id="4781"/>
    <lineage>
        <taxon>Eukaryota</taxon>
        <taxon>Sar</taxon>
        <taxon>Stramenopiles</taxon>
        <taxon>Oomycota</taxon>
        <taxon>Peronosporomycetes</taxon>
        <taxon>Peronosporales</taxon>
        <taxon>Peronosporaceae</taxon>
        <taxon>Plasmopara</taxon>
    </lineage>
</organism>
<evidence type="ECO:0000256" key="3">
    <source>
        <dbReference type="SAM" id="MobiDB-lite"/>
    </source>
</evidence>
<sequence>MRTQASEDLGAILGQSQSLATIFLRGMKRYRHFHKLLPMQLQREGTLLALSNAAVAAQTAATGRNRGTIHRADGLRKQYLSNILAPMFENTDRSWSCMVDLSENDLSGGRAEVLAQLLDDSSWSARVSLRLDHTRLHDKSALLLLHSIRGCKTLESLSLEGNGFVDRQSHRKRQRRTEKCYRDGVMPSEPNIMEKAGANALTLLLGGTLDCDNNQLESWLGTKDTESAFAAFSVYSSSLKPLRLKELCLKSEGPFIFGTHIITAAIQALDKPHAYLQMLDVSGNECGNALAEVLRDVLPKNKSLQTLFWDENNITVDGYCQFYDGLLRNHTLVMVQMPIQDTRRILEEQKNPPREKLFSILGKIFEITERNQIWQRKTDELKAEARFPGQCLKIEPNTLVHPIPGQTLKLSNNCSEAATTRTESFIHQEIKLELESTGLKLQQCPSPRLAEVESEKTQSFDNHTRKSYSRSKGARYPSTMQSWSMQSSTEDFRTQLKKLDSLTASTSMSSSNI</sequence>
<dbReference type="SUPFAM" id="SSF52047">
    <property type="entry name" value="RNI-like"/>
    <property type="match status" value="1"/>
</dbReference>
<name>A0A0P1A5T7_PLAHL</name>
<dbReference type="PANTHER" id="PTHR24112:SF9">
    <property type="entry name" value="PROTEIN PHOSPHATASE 1 REGULATORY SUBUNIT 37"/>
    <property type="match status" value="1"/>
</dbReference>
<dbReference type="Gene3D" id="3.80.10.10">
    <property type="entry name" value="Ribonuclease Inhibitor"/>
    <property type="match status" value="1"/>
</dbReference>
<dbReference type="InterPro" id="IPR051279">
    <property type="entry name" value="PP1-Reg/Actin-Interact_Protein"/>
</dbReference>
<dbReference type="Proteomes" id="UP000054928">
    <property type="component" value="Unassembled WGS sequence"/>
</dbReference>
<dbReference type="PANTHER" id="PTHR24112">
    <property type="entry name" value="LEUCINE-RICH REPEAT, ISOFORM F-RELATED"/>
    <property type="match status" value="1"/>
</dbReference>
<feature type="compositionally biased region" description="Basic and acidic residues" evidence="3">
    <location>
        <begin position="450"/>
        <end position="464"/>
    </location>
</feature>
<evidence type="ECO:0000313" key="5">
    <source>
        <dbReference type="Proteomes" id="UP000054928"/>
    </source>
</evidence>